<organism evidence="16">
    <name type="scientific">Xenopus tropicalis</name>
    <name type="common">Western clawed frog</name>
    <name type="synonym">Silurana tropicalis</name>
    <dbReference type="NCBI Taxonomy" id="8364"/>
    <lineage>
        <taxon>Eukaryota</taxon>
        <taxon>Metazoa</taxon>
        <taxon>Chordata</taxon>
        <taxon>Craniata</taxon>
        <taxon>Vertebrata</taxon>
        <taxon>Euteleostomi</taxon>
        <taxon>Amphibia</taxon>
        <taxon>Batrachia</taxon>
        <taxon>Anura</taxon>
        <taxon>Pipoidea</taxon>
        <taxon>Pipidae</taxon>
        <taxon>Xenopodinae</taxon>
        <taxon>Xenopus</taxon>
        <taxon>Silurana</taxon>
    </lineage>
</organism>
<dbReference type="PROSITE" id="PS00238">
    <property type="entry name" value="OPSIN"/>
    <property type="match status" value="1"/>
</dbReference>
<keyword evidence="4 14" id="KW-0812">Transmembrane</keyword>
<keyword evidence="2" id="KW-0600">Photoreceptor protein</keyword>
<evidence type="ECO:0000256" key="3">
    <source>
        <dbReference type="ARBA" id="ARBA00022606"/>
    </source>
</evidence>
<dbReference type="GO" id="GO:0009881">
    <property type="term" value="F:photoreceptor activity"/>
    <property type="evidence" value="ECO:0007669"/>
    <property type="project" value="UniProtKB-KW"/>
</dbReference>
<name>A0A803K5H4_XENTR</name>
<dbReference type="GeneTree" id="ENSGT01120000271854"/>
<dbReference type="GO" id="GO:0016020">
    <property type="term" value="C:membrane"/>
    <property type="evidence" value="ECO:0007669"/>
    <property type="project" value="UniProtKB-SubCell"/>
</dbReference>
<dbReference type="InterPro" id="IPR002962">
    <property type="entry name" value="Peropsin"/>
</dbReference>
<dbReference type="FunFam" id="1.20.1070.10:FF:000219">
    <property type="entry name" value="Opsin 5-like 2"/>
    <property type="match status" value="1"/>
</dbReference>
<feature type="transmembrane region" description="Helical" evidence="14">
    <location>
        <begin position="85"/>
        <end position="110"/>
    </location>
</feature>
<keyword evidence="13" id="KW-0807">Transducer</keyword>
<dbReference type="AlphaFoldDB" id="A0A803K5H4"/>
<feature type="transmembrane region" description="Helical" evidence="14">
    <location>
        <begin position="48"/>
        <end position="73"/>
    </location>
</feature>
<evidence type="ECO:0000313" key="16">
    <source>
        <dbReference type="Ensembl" id="ENSXETP00000115606"/>
    </source>
</evidence>
<dbReference type="Ensembl" id="ENSXETT00000112312">
    <property type="protein sequence ID" value="ENSXETP00000115606"/>
    <property type="gene ID" value="ENSXETG00000031228"/>
</dbReference>
<feature type="transmembrane region" description="Helical" evidence="14">
    <location>
        <begin position="263"/>
        <end position="291"/>
    </location>
</feature>
<evidence type="ECO:0000256" key="8">
    <source>
        <dbReference type="ARBA" id="ARBA00023040"/>
    </source>
</evidence>
<keyword evidence="6 14" id="KW-1133">Transmembrane helix</keyword>
<dbReference type="PRINTS" id="PR01244">
    <property type="entry name" value="PEROPSIN"/>
</dbReference>
<evidence type="ECO:0000259" key="15">
    <source>
        <dbReference type="PROSITE" id="PS50262"/>
    </source>
</evidence>
<feature type="transmembrane region" description="Helical" evidence="14">
    <location>
        <begin position="215"/>
        <end position="242"/>
    </location>
</feature>
<keyword evidence="5" id="KW-0681">Retinal protein</keyword>
<feature type="domain" description="G-protein coupled receptors family 1 profile" evidence="15">
    <location>
        <begin position="64"/>
        <end position="320"/>
    </location>
</feature>
<keyword evidence="11" id="KW-0675">Receptor</keyword>
<dbReference type="Bgee" id="ENSXETG00000031228">
    <property type="expression patterns" value="Expressed in 4-cell stage embryo and 7 other cell types or tissues"/>
</dbReference>
<evidence type="ECO:0000256" key="7">
    <source>
        <dbReference type="ARBA" id="ARBA00022991"/>
    </source>
</evidence>
<dbReference type="InterPro" id="IPR027430">
    <property type="entry name" value="Retinal_BS"/>
</dbReference>
<dbReference type="Pfam" id="PF00001">
    <property type="entry name" value="7tm_1"/>
    <property type="match status" value="1"/>
</dbReference>
<evidence type="ECO:0000256" key="11">
    <source>
        <dbReference type="ARBA" id="ARBA00023170"/>
    </source>
</evidence>
<evidence type="ECO:0000256" key="14">
    <source>
        <dbReference type="SAM" id="Phobius"/>
    </source>
</evidence>
<dbReference type="PRINTS" id="PR00237">
    <property type="entry name" value="GPCRRHODOPSN"/>
</dbReference>
<keyword evidence="12" id="KW-0325">Glycoprotein</keyword>
<gene>
    <name evidence="16" type="primary">opn7b</name>
</gene>
<evidence type="ECO:0000256" key="12">
    <source>
        <dbReference type="ARBA" id="ARBA00023180"/>
    </source>
</evidence>
<dbReference type="GO" id="GO:0007602">
    <property type="term" value="P:phototransduction"/>
    <property type="evidence" value="ECO:0007669"/>
    <property type="project" value="UniProtKB-KW"/>
</dbReference>
<dbReference type="InParanoid" id="A0A803K5H4"/>
<dbReference type="GO" id="GO:0007601">
    <property type="term" value="P:visual perception"/>
    <property type="evidence" value="ECO:0007669"/>
    <property type="project" value="InterPro"/>
</dbReference>
<feature type="transmembrane region" description="Helical" evidence="14">
    <location>
        <begin position="122"/>
        <end position="144"/>
    </location>
</feature>
<dbReference type="SUPFAM" id="SSF81321">
    <property type="entry name" value="Family A G protein-coupled receptor-like"/>
    <property type="match status" value="1"/>
</dbReference>
<accession>A0A803K5H4</accession>
<evidence type="ECO:0000256" key="4">
    <source>
        <dbReference type="ARBA" id="ARBA00022692"/>
    </source>
</evidence>
<dbReference type="InterPro" id="IPR000276">
    <property type="entry name" value="GPCR_Rhodpsn"/>
</dbReference>
<dbReference type="PANTHER" id="PTHR24240">
    <property type="entry name" value="OPSIN"/>
    <property type="match status" value="1"/>
</dbReference>
<dbReference type="CDD" id="cd15074">
    <property type="entry name" value="7tmA_Opsin5_neuropsin"/>
    <property type="match status" value="1"/>
</dbReference>
<keyword evidence="7" id="KW-0157">Chromophore</keyword>
<proteinExistence type="predicted"/>
<dbReference type="InterPro" id="IPR050125">
    <property type="entry name" value="GPCR_opsins"/>
</dbReference>
<feature type="transmembrane region" description="Helical" evidence="14">
    <location>
        <begin position="297"/>
        <end position="323"/>
    </location>
</feature>
<dbReference type="InterPro" id="IPR017452">
    <property type="entry name" value="GPCR_Rhodpsn_7TM"/>
</dbReference>
<evidence type="ECO:0000256" key="9">
    <source>
        <dbReference type="ARBA" id="ARBA00023136"/>
    </source>
</evidence>
<reference evidence="16" key="2">
    <citation type="submission" date="2021-03" db="UniProtKB">
        <authorList>
            <consortium name="Ensembl"/>
        </authorList>
    </citation>
    <scope>IDENTIFICATION</scope>
</reference>
<dbReference type="Gene3D" id="1.20.1070.10">
    <property type="entry name" value="Rhodopsin 7-helix transmembrane proteins"/>
    <property type="match status" value="1"/>
</dbReference>
<dbReference type="GO" id="GO:0004930">
    <property type="term" value="F:G protein-coupled receptor activity"/>
    <property type="evidence" value="ECO:0007669"/>
    <property type="project" value="UniProtKB-KW"/>
</dbReference>
<evidence type="ECO:0000256" key="13">
    <source>
        <dbReference type="ARBA" id="ARBA00023224"/>
    </source>
</evidence>
<evidence type="ECO:0000256" key="6">
    <source>
        <dbReference type="ARBA" id="ARBA00022989"/>
    </source>
</evidence>
<protein>
    <submittedName>
        <fullName evidence="16">Opsin 7, beta</fullName>
    </submittedName>
</protein>
<keyword evidence="3" id="KW-0716">Sensory transduction</keyword>
<evidence type="ECO:0000256" key="2">
    <source>
        <dbReference type="ARBA" id="ARBA00022543"/>
    </source>
</evidence>
<dbReference type="PROSITE" id="PS50262">
    <property type="entry name" value="G_PROTEIN_RECEP_F1_2"/>
    <property type="match status" value="1"/>
</dbReference>
<comment type="subcellular location">
    <subcellularLocation>
        <location evidence="1">Membrane</location>
        <topology evidence="1">Multi-pass membrane protein</topology>
    </subcellularLocation>
</comment>
<reference evidence="16" key="1">
    <citation type="journal article" date="2010" name="Science">
        <title>The genome of the Western clawed frog Xenopus tropicalis.</title>
        <authorList>
            <person name="Hellsten U."/>
            <person name="Harland R.M."/>
            <person name="Gilchrist M.J."/>
            <person name="Hendrix D."/>
            <person name="Jurka J."/>
            <person name="Kapitonov V."/>
            <person name="Ovcharenko I."/>
            <person name="Putnam N.H."/>
            <person name="Shu S."/>
            <person name="Taher L."/>
            <person name="Blitz I.L."/>
            <person name="Blumberg B."/>
            <person name="Dichmann D.S."/>
            <person name="Dubchak I."/>
            <person name="Amaya E."/>
            <person name="Detter J.C."/>
            <person name="Fletcher R."/>
            <person name="Gerhard D.S."/>
            <person name="Goodstein D."/>
            <person name="Graves T."/>
            <person name="Grigoriev I.V."/>
            <person name="Grimwood J."/>
            <person name="Kawashima T."/>
            <person name="Lindquist E."/>
            <person name="Lucas S.M."/>
            <person name="Mead P.E."/>
            <person name="Mitros T."/>
            <person name="Ogino H."/>
            <person name="Ohta Y."/>
            <person name="Poliakov A.V."/>
            <person name="Pollet N."/>
            <person name="Robert J."/>
            <person name="Salamov A."/>
            <person name="Sater A.K."/>
            <person name="Schmutz J."/>
            <person name="Terry A."/>
            <person name="Vize P.D."/>
            <person name="Warren W.C."/>
            <person name="Wells D."/>
            <person name="Wills A."/>
            <person name="Wilson R.K."/>
            <person name="Zimmerman L.B."/>
            <person name="Zorn A.M."/>
            <person name="Grainger R."/>
            <person name="Grammer T."/>
            <person name="Khokha M.K."/>
            <person name="Richardson P.M."/>
            <person name="Rokhsar D.S."/>
        </authorList>
    </citation>
    <scope>NUCLEOTIDE SEQUENCE [LARGE SCALE GENOMIC DNA]</scope>
    <source>
        <strain evidence="16">Nigerian</strain>
    </source>
</reference>
<evidence type="ECO:0000256" key="1">
    <source>
        <dbReference type="ARBA" id="ARBA00004141"/>
    </source>
</evidence>
<keyword evidence="9 14" id="KW-0472">Membrane</keyword>
<feature type="transmembrane region" description="Helical" evidence="14">
    <location>
        <begin position="165"/>
        <end position="183"/>
    </location>
</feature>
<evidence type="ECO:0000256" key="10">
    <source>
        <dbReference type="ARBA" id="ARBA00023157"/>
    </source>
</evidence>
<keyword evidence="8" id="KW-0297">G-protein coupled receptor</keyword>
<sequence length="458" mass="50238">MKFRLHHMDMERCGSQDAGHISLLQLLKMGNKSDASAFYSSISETDDIVLGVLYSVFGLLSLSGNSMLLLVAYRKRSILKPAEFFIVNLSISDLGMTGTLFPLAIPSLFAHRWLFDKVTCNYYAFCGMLFGLCSLTNLTVLSSVCCLKVCYPAYGNKFSTAHSRILLLGIWAYAGLFATAPLADWGKYGPEPYGTACCLDWEASYRERKALSYTISLFVFCYLIPSSLIFISYTLIFVTVKGARRAVQQHLSPQAKGSSIHSLIIKLSIAVCIGFLIAWTPYAIVAMMAAFGDPTKIPSLVFALAAAFAKSSTIYNPVVYLLLKPNFLNVVTKDLTLFQTMCAVVCGWCRTPAVKTPCPHKDLKTTSKPPSSFKKSQGVCRNCVDTFECFRNYPRCCSVGNVDAAQPMAASLVRIPPANGAPQQTVQLVVSSSRTRSGVETVEVSTEAPMSDFIKDFI</sequence>
<keyword evidence="10" id="KW-1015">Disulfide bond</keyword>
<evidence type="ECO:0000256" key="5">
    <source>
        <dbReference type="ARBA" id="ARBA00022925"/>
    </source>
</evidence>